<protein>
    <submittedName>
        <fullName evidence="1">Uncharacterized protein</fullName>
    </submittedName>
</protein>
<accession>A0A834M603</accession>
<dbReference type="EMBL" id="JAACXV010013914">
    <property type="protein sequence ID" value="KAF7271708.1"/>
    <property type="molecule type" value="Genomic_DNA"/>
</dbReference>
<dbReference type="Proteomes" id="UP000625711">
    <property type="component" value="Unassembled WGS sequence"/>
</dbReference>
<comment type="caution">
    <text evidence="1">The sequence shown here is derived from an EMBL/GenBank/DDBJ whole genome shotgun (WGS) entry which is preliminary data.</text>
</comment>
<dbReference type="AlphaFoldDB" id="A0A834M603"/>
<organism evidence="1 2">
    <name type="scientific">Rhynchophorus ferrugineus</name>
    <name type="common">Red palm weevil</name>
    <name type="synonym">Curculio ferrugineus</name>
    <dbReference type="NCBI Taxonomy" id="354439"/>
    <lineage>
        <taxon>Eukaryota</taxon>
        <taxon>Metazoa</taxon>
        <taxon>Ecdysozoa</taxon>
        <taxon>Arthropoda</taxon>
        <taxon>Hexapoda</taxon>
        <taxon>Insecta</taxon>
        <taxon>Pterygota</taxon>
        <taxon>Neoptera</taxon>
        <taxon>Endopterygota</taxon>
        <taxon>Coleoptera</taxon>
        <taxon>Polyphaga</taxon>
        <taxon>Cucujiformia</taxon>
        <taxon>Curculionidae</taxon>
        <taxon>Dryophthorinae</taxon>
        <taxon>Rhynchophorus</taxon>
    </lineage>
</organism>
<keyword evidence="2" id="KW-1185">Reference proteome</keyword>
<evidence type="ECO:0000313" key="1">
    <source>
        <dbReference type="EMBL" id="KAF7271708.1"/>
    </source>
</evidence>
<gene>
    <name evidence="1" type="ORF">GWI33_015449</name>
</gene>
<sequence length="108" mass="12456">MVQLTESEIYRALLGEEDDLVVRKWESDIDFGHLSIQSNTDIEVDLELLCFELECDDNIHLSVLHQTNASYYIGRYGATKRQKDPPNNYILIRAANIIMHLRSTMTIA</sequence>
<evidence type="ECO:0000313" key="2">
    <source>
        <dbReference type="Proteomes" id="UP000625711"/>
    </source>
</evidence>
<name>A0A834M603_RHYFE</name>
<reference evidence="1" key="1">
    <citation type="submission" date="2020-08" db="EMBL/GenBank/DDBJ databases">
        <title>Genome sequencing and assembly of the red palm weevil Rhynchophorus ferrugineus.</title>
        <authorList>
            <person name="Dias G.B."/>
            <person name="Bergman C.M."/>
            <person name="Manee M."/>
        </authorList>
    </citation>
    <scope>NUCLEOTIDE SEQUENCE</scope>
    <source>
        <strain evidence="1">AA-2017</strain>
        <tissue evidence="1">Whole larva</tissue>
    </source>
</reference>
<proteinExistence type="predicted"/>